<dbReference type="EMBL" id="LR865414">
    <property type="protein sequence ID" value="CAD2105252.1"/>
    <property type="molecule type" value="Genomic_DNA"/>
</dbReference>
<accession>A0A6V7SZK3</accession>
<feature type="coiled-coil region" evidence="1">
    <location>
        <begin position="19"/>
        <end position="48"/>
    </location>
</feature>
<organism evidence="3 4">
    <name type="scientific">Plasmodium vinckei petteri</name>
    <dbReference type="NCBI Taxonomy" id="138298"/>
    <lineage>
        <taxon>Eukaryota</taxon>
        <taxon>Sar</taxon>
        <taxon>Alveolata</taxon>
        <taxon>Apicomplexa</taxon>
        <taxon>Aconoidasida</taxon>
        <taxon>Haemosporida</taxon>
        <taxon>Plasmodiidae</taxon>
        <taxon>Plasmodium</taxon>
        <taxon>Plasmodium (Vinckeia)</taxon>
    </lineage>
</organism>
<evidence type="ECO:0000313" key="3">
    <source>
        <dbReference type="EMBL" id="CAD2105252.1"/>
    </source>
</evidence>
<dbReference type="AlphaFoldDB" id="A0A6V7SZK3"/>
<dbReference type="OrthoDB" id="377533at2759"/>
<dbReference type="Proteomes" id="UP000515268">
    <property type="component" value="Chromosome PVPCR_09"/>
</dbReference>
<evidence type="ECO:0000313" key="4">
    <source>
        <dbReference type="Proteomes" id="UP000515268"/>
    </source>
</evidence>
<keyword evidence="2" id="KW-0812">Transmembrane</keyword>
<protein>
    <submittedName>
        <fullName evidence="3">Uncharacterized protein</fullName>
    </submittedName>
</protein>
<sequence length="165" mass="19803">MENNSTEHDALAEYRNINKKKYEDRMMKENEELEKERMQEELNERIQNEYNYKQLQIEKDREYSMQYYNAINNISPSNNIQTNYGSVVLNNYTERLIGPSNYWYQENDATQSLLNNSEHPSVFHRTRYSFFSNNNSSLFGCSKTQLLFNIFLIFLVILIIIVFAF</sequence>
<keyword evidence="4" id="KW-1185">Reference proteome</keyword>
<evidence type="ECO:0000256" key="2">
    <source>
        <dbReference type="SAM" id="Phobius"/>
    </source>
</evidence>
<feature type="transmembrane region" description="Helical" evidence="2">
    <location>
        <begin position="146"/>
        <end position="164"/>
    </location>
</feature>
<evidence type="ECO:0000256" key="1">
    <source>
        <dbReference type="SAM" id="Coils"/>
    </source>
</evidence>
<name>A0A6V7SZK3_PLAVN</name>
<keyword evidence="2" id="KW-1133">Transmembrane helix</keyword>
<keyword evidence="2" id="KW-0472">Membrane</keyword>
<reference evidence="3 4" key="1">
    <citation type="submission" date="2020-08" db="EMBL/GenBank/DDBJ databases">
        <authorList>
            <person name="Ramaprasad A."/>
        </authorList>
    </citation>
    <scope>NUCLEOTIDE SEQUENCE [LARGE SCALE GENOMIC DNA]</scope>
</reference>
<keyword evidence="1" id="KW-0175">Coiled coil</keyword>
<proteinExistence type="predicted"/>
<dbReference type="VEuPathDB" id="PlasmoDB:PVPCR_0904520"/>
<gene>
    <name evidence="3" type="ORF">PVPCR_0904520</name>
</gene>